<reference evidence="2" key="1">
    <citation type="journal article" date="2021" name="Proc. Natl. Acad. Sci. U.S.A.">
        <title>A Catalog of Tens of Thousands of Viruses from Human Metagenomes Reveals Hidden Associations with Chronic Diseases.</title>
        <authorList>
            <person name="Tisza M.J."/>
            <person name="Buck C.B."/>
        </authorList>
    </citation>
    <scope>NUCLEOTIDE SEQUENCE</scope>
    <source>
        <strain evidence="2">Ct3wi9</strain>
    </source>
</reference>
<keyword evidence="1" id="KW-0812">Transmembrane</keyword>
<proteinExistence type="predicted"/>
<keyword evidence="1" id="KW-1133">Transmembrane helix</keyword>
<keyword evidence="1" id="KW-0472">Membrane</keyword>
<evidence type="ECO:0000256" key="1">
    <source>
        <dbReference type="SAM" id="Phobius"/>
    </source>
</evidence>
<protein>
    <submittedName>
        <fullName evidence="2">Uncharacterized protein</fullName>
    </submittedName>
</protein>
<evidence type="ECO:0000313" key="2">
    <source>
        <dbReference type="EMBL" id="DAD86678.1"/>
    </source>
</evidence>
<name>A0A8S5MWF5_9CAUD</name>
<accession>A0A8S5MWF5</accession>
<dbReference type="EMBL" id="BK015006">
    <property type="protein sequence ID" value="DAD86678.1"/>
    <property type="molecule type" value="Genomic_DNA"/>
</dbReference>
<organism evidence="2">
    <name type="scientific">Myoviridae sp. ct3wi9</name>
    <dbReference type="NCBI Taxonomy" id="2826610"/>
    <lineage>
        <taxon>Viruses</taxon>
        <taxon>Duplodnaviria</taxon>
        <taxon>Heunggongvirae</taxon>
        <taxon>Uroviricota</taxon>
        <taxon>Caudoviricetes</taxon>
    </lineage>
</organism>
<sequence length="527" mass="60568">MSKPYRILHEAKLLNPTQAKTEFNPRYLDIERLVEGFEKTASREMEYGFQPNTKNTGTVELALYPTVSDDYNRGNPETNSPGSLPYRRIDLYHDEMEIMNLSNQPVIMTTRKGDVVKLDNTPPEYISGQRCYRLDWKFDMHGRRKPNRTPRRGDTVPAIKEGIYIRTYKYVSLTGLNYKEGEDDIYRFNHTGRTSLLGKNKDGSWKNVSAALLAAVYGHQKQPNFVADGCSIKTITYHDGMTYHPNENKLRPKLNKSNVDITETMNLILNNDREIKLGPTVFSGEYLNFDPDKRKYSTSRYVEAFRVEYFIPIEDIIGGNTDKPLLYVDDLDLAFTSTATREEDIYHPFSREGKLIVEHYEQNNAIEEGATCISGIKILNVDNENDTMGPTYYCNLSGLVVEIRPRKHASLSSGIYVFTDGMMDSSRCSWAVNKPSCVRIDHNDAITHTNPNAPKLYHTADQARTLGDMKKKLEEDRDERKFNNEMRKYDQEMKKYDRADTSEFFKWLPTIVGGIISIISIIGAFFI</sequence>
<feature type="transmembrane region" description="Helical" evidence="1">
    <location>
        <begin position="504"/>
        <end position="526"/>
    </location>
</feature>